<comment type="function">
    <text evidence="9">Reversible hydration of carbon dioxide.</text>
</comment>
<name>A0A3P8WVL3_CYNSE</name>
<evidence type="ECO:0000256" key="9">
    <source>
        <dbReference type="RuleBase" id="RU367011"/>
    </source>
</evidence>
<comment type="similarity">
    <text evidence="2 9">Belongs to the alpha-carbonic anhydrase family.</text>
</comment>
<accession>A0A3P8WVL3</accession>
<keyword evidence="7" id="KW-0325">Glycoprotein</keyword>
<evidence type="ECO:0000256" key="3">
    <source>
        <dbReference type="ARBA" id="ARBA00012925"/>
    </source>
</evidence>
<dbReference type="GeneID" id="103382037"/>
<proteinExistence type="inferred from homology"/>
<dbReference type="FunFam" id="3.10.200.10:FF:000003">
    <property type="entry name" value="Carbonic anhydrase 12"/>
    <property type="match status" value="1"/>
</dbReference>
<dbReference type="OMA" id="CYHKAAC"/>
<reference evidence="11" key="2">
    <citation type="submission" date="2025-08" db="UniProtKB">
        <authorList>
            <consortium name="Ensembl"/>
        </authorList>
    </citation>
    <scope>IDENTIFICATION</scope>
</reference>
<dbReference type="InterPro" id="IPR041874">
    <property type="entry name" value="CA4/CA15"/>
</dbReference>
<dbReference type="CDD" id="cd03117">
    <property type="entry name" value="alpha_CA_IV_XV_like"/>
    <property type="match status" value="1"/>
</dbReference>
<evidence type="ECO:0000256" key="1">
    <source>
        <dbReference type="ARBA" id="ARBA00001947"/>
    </source>
</evidence>
<keyword evidence="5 9" id="KW-0732">Signal</keyword>
<keyword evidence="8 9" id="KW-0456">Lyase</keyword>
<evidence type="ECO:0000313" key="11">
    <source>
        <dbReference type="Ensembl" id="ENSCSEP00000030567.1"/>
    </source>
</evidence>
<dbReference type="InterPro" id="IPR018338">
    <property type="entry name" value="Carbonic_anhydrase_a-class_CS"/>
</dbReference>
<comment type="cofactor">
    <cofactor evidence="1 9">
        <name>Zn(2+)</name>
        <dbReference type="ChEBI" id="CHEBI:29105"/>
    </cofactor>
</comment>
<dbReference type="InterPro" id="IPR036398">
    <property type="entry name" value="CA_dom_sf"/>
</dbReference>
<dbReference type="Proteomes" id="UP000265120">
    <property type="component" value="Chromosome 8"/>
</dbReference>
<dbReference type="AlphaFoldDB" id="A0A3P8WVL3"/>
<sequence length="287" mass="31451">MKVFVTSVFVCVLISRINCDGNSVDWCYHLPTCDDSTWPDIATDYCAGSRQSPINIDKSAAAPDSSLSPFNFVNFNSKSSLKSIKNTGKTVKVSFDSGVKISGGGLSEEYDSLQFHLHWGNGASTPGSEHTVDGKRYPMELHIVNMKSSYNGDISLGLADSTGLAALGFFIQGSSAPANQPRSWRNLASYLSKITKGGDSVEMRPGISLDDLLEGVDRTKYYRYLGSLTTPSCNEAVVWTVFKEPIEISEELIELFSNTLHVSDSSSPFMRNVYRNIQQDQPVTTQP</sequence>
<comment type="catalytic activity">
    <reaction evidence="9">
        <text>hydrogencarbonate + H(+) = CO2 + H2O</text>
        <dbReference type="Rhea" id="RHEA:10748"/>
        <dbReference type="ChEBI" id="CHEBI:15377"/>
        <dbReference type="ChEBI" id="CHEBI:15378"/>
        <dbReference type="ChEBI" id="CHEBI:16526"/>
        <dbReference type="ChEBI" id="CHEBI:17544"/>
        <dbReference type="EC" id="4.2.1.1"/>
    </reaction>
</comment>
<protein>
    <recommendedName>
        <fullName evidence="3 9">Carbonic anhydrase</fullName>
        <ecNumber evidence="3 9">4.2.1.1</ecNumber>
    </recommendedName>
</protein>
<dbReference type="GO" id="GO:0004089">
    <property type="term" value="F:carbonate dehydratase activity"/>
    <property type="evidence" value="ECO:0007669"/>
    <property type="project" value="UniProtKB-UniRule"/>
</dbReference>
<feature type="chain" id="PRO_5025092282" description="Carbonic anhydrase" evidence="9">
    <location>
        <begin position="20"/>
        <end position="287"/>
    </location>
</feature>
<reference evidence="11 12" key="1">
    <citation type="journal article" date="2014" name="Nat. Genet.">
        <title>Whole-genome sequence of a flatfish provides insights into ZW sex chromosome evolution and adaptation to a benthic lifestyle.</title>
        <authorList>
            <person name="Chen S."/>
            <person name="Zhang G."/>
            <person name="Shao C."/>
            <person name="Huang Q."/>
            <person name="Liu G."/>
            <person name="Zhang P."/>
            <person name="Song W."/>
            <person name="An N."/>
            <person name="Chalopin D."/>
            <person name="Volff J.N."/>
            <person name="Hong Y."/>
            <person name="Li Q."/>
            <person name="Sha Z."/>
            <person name="Zhou H."/>
            <person name="Xie M."/>
            <person name="Yu Q."/>
            <person name="Liu Y."/>
            <person name="Xiang H."/>
            <person name="Wang N."/>
            <person name="Wu K."/>
            <person name="Yang C."/>
            <person name="Zhou Q."/>
            <person name="Liao X."/>
            <person name="Yang L."/>
            <person name="Hu Q."/>
            <person name="Zhang J."/>
            <person name="Meng L."/>
            <person name="Jin L."/>
            <person name="Tian Y."/>
            <person name="Lian J."/>
            <person name="Yang J."/>
            <person name="Miao G."/>
            <person name="Liu S."/>
            <person name="Liang Z."/>
            <person name="Yan F."/>
            <person name="Li Y."/>
            <person name="Sun B."/>
            <person name="Zhang H."/>
            <person name="Zhang J."/>
            <person name="Zhu Y."/>
            <person name="Du M."/>
            <person name="Zhao Y."/>
            <person name="Schartl M."/>
            <person name="Tang Q."/>
            <person name="Wang J."/>
        </authorList>
    </citation>
    <scope>NUCLEOTIDE SEQUENCE</scope>
</reference>
<evidence type="ECO:0000256" key="7">
    <source>
        <dbReference type="ARBA" id="ARBA00023180"/>
    </source>
</evidence>
<evidence type="ECO:0000313" key="12">
    <source>
        <dbReference type="Proteomes" id="UP000265120"/>
    </source>
</evidence>
<evidence type="ECO:0000259" key="10">
    <source>
        <dbReference type="PROSITE" id="PS51144"/>
    </source>
</evidence>
<evidence type="ECO:0000256" key="8">
    <source>
        <dbReference type="ARBA" id="ARBA00023239"/>
    </source>
</evidence>
<reference evidence="11" key="3">
    <citation type="submission" date="2025-09" db="UniProtKB">
        <authorList>
            <consortium name="Ensembl"/>
        </authorList>
    </citation>
    <scope>IDENTIFICATION</scope>
</reference>
<dbReference type="InParanoid" id="A0A3P8WVL3"/>
<dbReference type="Ensembl" id="ENSCSET00000030972.1">
    <property type="protein sequence ID" value="ENSCSEP00000030567.1"/>
    <property type="gene ID" value="ENSCSEG00000019581.1"/>
</dbReference>
<dbReference type="SMART" id="SM01057">
    <property type="entry name" value="Carb_anhydrase"/>
    <property type="match status" value="1"/>
</dbReference>
<evidence type="ECO:0000256" key="5">
    <source>
        <dbReference type="ARBA" id="ARBA00022729"/>
    </source>
</evidence>
<dbReference type="GeneTree" id="ENSGT00940000164039"/>
<evidence type="ECO:0000256" key="2">
    <source>
        <dbReference type="ARBA" id="ARBA00010718"/>
    </source>
</evidence>
<dbReference type="GO" id="GO:0008270">
    <property type="term" value="F:zinc ion binding"/>
    <property type="evidence" value="ECO:0007669"/>
    <property type="project" value="UniProtKB-UniRule"/>
</dbReference>
<feature type="domain" description="Alpha-carbonic anhydrase" evidence="10">
    <location>
        <begin position="24"/>
        <end position="287"/>
    </location>
</feature>
<dbReference type="PROSITE" id="PS51144">
    <property type="entry name" value="ALPHA_CA_2"/>
    <property type="match status" value="1"/>
</dbReference>
<evidence type="ECO:0000256" key="6">
    <source>
        <dbReference type="ARBA" id="ARBA00022833"/>
    </source>
</evidence>
<feature type="signal peptide" evidence="9">
    <location>
        <begin position="1"/>
        <end position="19"/>
    </location>
</feature>
<dbReference type="KEGG" id="csem:103382037"/>
<dbReference type="EC" id="4.2.1.1" evidence="3 9"/>
<dbReference type="InterPro" id="IPR023561">
    <property type="entry name" value="Carbonic_anhydrase_a-class"/>
</dbReference>
<dbReference type="PANTHER" id="PTHR18952:SF200">
    <property type="entry name" value="CARBONIC ANHYDRASE"/>
    <property type="match status" value="1"/>
</dbReference>
<keyword evidence="4 9" id="KW-0479">Metal-binding</keyword>
<dbReference type="FunCoup" id="A0A3P8WVL3">
    <property type="interactions" value="3"/>
</dbReference>
<evidence type="ECO:0000256" key="4">
    <source>
        <dbReference type="ARBA" id="ARBA00022723"/>
    </source>
</evidence>
<keyword evidence="6 9" id="KW-0862">Zinc</keyword>
<dbReference type="GO" id="GO:0005886">
    <property type="term" value="C:plasma membrane"/>
    <property type="evidence" value="ECO:0007669"/>
    <property type="project" value="TreeGrafter"/>
</dbReference>
<dbReference type="Pfam" id="PF00194">
    <property type="entry name" value="Carb_anhydrase"/>
    <property type="match status" value="1"/>
</dbReference>
<dbReference type="Gene3D" id="3.10.200.10">
    <property type="entry name" value="Alpha carbonic anhydrase"/>
    <property type="match status" value="1"/>
</dbReference>
<dbReference type="PROSITE" id="PS00162">
    <property type="entry name" value="ALPHA_CA_1"/>
    <property type="match status" value="1"/>
</dbReference>
<dbReference type="RefSeq" id="XP_008312908.1">
    <property type="nucleotide sequence ID" value="XM_008314686.2"/>
</dbReference>
<organism evidence="11 12">
    <name type="scientific">Cynoglossus semilaevis</name>
    <name type="common">Tongue sole</name>
    <dbReference type="NCBI Taxonomy" id="244447"/>
    <lineage>
        <taxon>Eukaryota</taxon>
        <taxon>Metazoa</taxon>
        <taxon>Chordata</taxon>
        <taxon>Craniata</taxon>
        <taxon>Vertebrata</taxon>
        <taxon>Euteleostomi</taxon>
        <taxon>Actinopterygii</taxon>
        <taxon>Neopterygii</taxon>
        <taxon>Teleostei</taxon>
        <taxon>Neoteleostei</taxon>
        <taxon>Acanthomorphata</taxon>
        <taxon>Carangaria</taxon>
        <taxon>Pleuronectiformes</taxon>
        <taxon>Pleuronectoidei</taxon>
        <taxon>Cynoglossidae</taxon>
        <taxon>Cynoglossinae</taxon>
        <taxon>Cynoglossus</taxon>
    </lineage>
</organism>
<keyword evidence="12" id="KW-1185">Reference proteome</keyword>
<dbReference type="STRING" id="244447.ENSCSEP00000030567"/>
<dbReference type="SUPFAM" id="SSF51069">
    <property type="entry name" value="Carbonic anhydrase"/>
    <property type="match status" value="1"/>
</dbReference>
<dbReference type="OrthoDB" id="429145at2759"/>
<dbReference type="InterPro" id="IPR001148">
    <property type="entry name" value="CA_dom"/>
</dbReference>
<dbReference type="PANTHER" id="PTHR18952">
    <property type="entry name" value="CARBONIC ANHYDRASE"/>
    <property type="match status" value="1"/>
</dbReference>